<dbReference type="PANTHER" id="PTHR10332">
    <property type="entry name" value="EQUILIBRATIVE NUCLEOSIDE TRANSPORTER"/>
    <property type="match status" value="1"/>
</dbReference>
<keyword evidence="10" id="KW-1185">Reference proteome</keyword>
<comment type="caution">
    <text evidence="9">The sequence shown here is derived from an EMBL/GenBank/DDBJ whole genome shotgun (WGS) entry which is preliminary data.</text>
</comment>
<feature type="transmembrane region" description="Helical" evidence="8">
    <location>
        <begin position="218"/>
        <end position="239"/>
    </location>
</feature>
<feature type="transmembrane region" description="Helical" evidence="8">
    <location>
        <begin position="372"/>
        <end position="392"/>
    </location>
</feature>
<dbReference type="SUPFAM" id="SSF103473">
    <property type="entry name" value="MFS general substrate transporter"/>
    <property type="match status" value="1"/>
</dbReference>
<evidence type="ECO:0000256" key="5">
    <source>
        <dbReference type="ARBA" id="ARBA00022989"/>
    </source>
</evidence>
<protein>
    <submittedName>
        <fullName evidence="9">Equilibrative nucleoside transporter 4</fullName>
    </submittedName>
</protein>
<dbReference type="PANTHER" id="PTHR10332:SF10">
    <property type="entry name" value="EQUILIBRATIVE NUCLEOSIDE TRANSPORTER 4"/>
    <property type="match status" value="1"/>
</dbReference>
<dbReference type="GO" id="GO:0005337">
    <property type="term" value="F:nucleoside transmembrane transporter activity"/>
    <property type="evidence" value="ECO:0007669"/>
    <property type="project" value="InterPro"/>
</dbReference>
<keyword evidence="4 8" id="KW-0812">Transmembrane</keyword>
<sequence length="495" mass="54021">MDDVSNSGTENECELDTEFIANESAEGGHRRRWRWKRSSASYSAAPRDRGYVVYVCMVLAGAGFLFPWSSYITAIDYFFFLYRRDFPQVSVAIPMTYLVSTWIFTGVNVSLVTAVPLHARIGLGYVLFLLSLIAIPFIDLMVHSCVLSIHAAYYLTIFSIAVVGVGSGVQQSSYYGLAGMLPPRYPQAVMVGESVATSIVSITRVITKSSTTSERFGAIAFFVVSVFFILVCVGCQQIIRSSSFVKSHTLQCRQSSEHDKGGGEMERVSDGEEEAGDQLKLLPVDTKQSSVKAKIKAGLLLRWGVVVEIWQLLVAVFVSFFLTLLLFPGLVSLVQYCPTGDWTPILLVAVFNVPELIAKWVALLPLRWSSTGLMTGALLRFLLVPPILLLVSPSPSQPVISSGTLVWAILLVALLGFSSGYFGSLPMIVFSRQVKNAQHLELAGTIMTYSLLTGLMLGSVLAYSLTPLTSIASHSPCSSNVTELFNSCSPNATYL</sequence>
<feature type="transmembrane region" description="Helical" evidence="8">
    <location>
        <begin position="91"/>
        <end position="111"/>
    </location>
</feature>
<dbReference type="GO" id="GO:0005886">
    <property type="term" value="C:plasma membrane"/>
    <property type="evidence" value="ECO:0007669"/>
    <property type="project" value="TreeGrafter"/>
</dbReference>
<evidence type="ECO:0000256" key="7">
    <source>
        <dbReference type="SAM" id="MobiDB-lite"/>
    </source>
</evidence>
<dbReference type="EMBL" id="CASHTH010000661">
    <property type="protein sequence ID" value="CAI8006120.1"/>
    <property type="molecule type" value="Genomic_DNA"/>
</dbReference>
<feature type="transmembrane region" description="Helical" evidence="8">
    <location>
        <begin position="117"/>
        <end position="138"/>
    </location>
</feature>
<keyword evidence="6 8" id="KW-0472">Membrane</keyword>
<feature type="transmembrane region" description="Helical" evidence="8">
    <location>
        <begin position="51"/>
        <end position="79"/>
    </location>
</feature>
<reference evidence="9" key="1">
    <citation type="submission" date="2023-03" db="EMBL/GenBank/DDBJ databases">
        <authorList>
            <person name="Steffen K."/>
            <person name="Cardenas P."/>
        </authorList>
    </citation>
    <scope>NUCLEOTIDE SEQUENCE</scope>
</reference>
<evidence type="ECO:0000256" key="1">
    <source>
        <dbReference type="ARBA" id="ARBA00004141"/>
    </source>
</evidence>
<evidence type="ECO:0000256" key="2">
    <source>
        <dbReference type="ARBA" id="ARBA00007965"/>
    </source>
</evidence>
<dbReference type="InterPro" id="IPR002259">
    <property type="entry name" value="Eqnu_transpt"/>
</dbReference>
<evidence type="ECO:0000256" key="6">
    <source>
        <dbReference type="ARBA" id="ARBA00023136"/>
    </source>
</evidence>
<name>A0AA35R7B9_GEOBA</name>
<evidence type="ECO:0000313" key="10">
    <source>
        <dbReference type="Proteomes" id="UP001174909"/>
    </source>
</evidence>
<feature type="transmembrane region" description="Helical" evidence="8">
    <location>
        <begin position="345"/>
        <end position="366"/>
    </location>
</feature>
<evidence type="ECO:0000256" key="8">
    <source>
        <dbReference type="SAM" id="Phobius"/>
    </source>
</evidence>
<accession>A0AA35R7B9</accession>
<feature type="region of interest" description="Disordered" evidence="7">
    <location>
        <begin position="255"/>
        <end position="275"/>
    </location>
</feature>
<comment type="similarity">
    <text evidence="2">Belongs to the SLC29A/ENT transporter (TC 2.A.57) family.</text>
</comment>
<feature type="transmembrane region" description="Helical" evidence="8">
    <location>
        <begin position="145"/>
        <end position="165"/>
    </location>
</feature>
<feature type="compositionally biased region" description="Basic and acidic residues" evidence="7">
    <location>
        <begin position="255"/>
        <end position="270"/>
    </location>
</feature>
<keyword evidence="3" id="KW-0813">Transport</keyword>
<evidence type="ECO:0000256" key="3">
    <source>
        <dbReference type="ARBA" id="ARBA00022448"/>
    </source>
</evidence>
<dbReference type="GO" id="GO:0008504">
    <property type="term" value="F:monoamine transmembrane transporter activity"/>
    <property type="evidence" value="ECO:0007669"/>
    <property type="project" value="TreeGrafter"/>
</dbReference>
<organism evidence="9 10">
    <name type="scientific">Geodia barretti</name>
    <name type="common">Barrett's horny sponge</name>
    <dbReference type="NCBI Taxonomy" id="519541"/>
    <lineage>
        <taxon>Eukaryota</taxon>
        <taxon>Metazoa</taxon>
        <taxon>Porifera</taxon>
        <taxon>Demospongiae</taxon>
        <taxon>Heteroscleromorpha</taxon>
        <taxon>Tetractinellida</taxon>
        <taxon>Astrophorina</taxon>
        <taxon>Geodiidae</taxon>
        <taxon>Geodia</taxon>
    </lineage>
</organism>
<dbReference type="AlphaFoldDB" id="A0AA35R7B9"/>
<dbReference type="Proteomes" id="UP001174909">
    <property type="component" value="Unassembled WGS sequence"/>
</dbReference>
<gene>
    <name evidence="9" type="ORF">GBAR_LOCUS4565</name>
</gene>
<dbReference type="Pfam" id="PF01733">
    <property type="entry name" value="Nucleoside_tran"/>
    <property type="match status" value="1"/>
</dbReference>
<proteinExistence type="inferred from homology"/>
<feature type="transmembrane region" description="Helical" evidence="8">
    <location>
        <begin position="442"/>
        <end position="465"/>
    </location>
</feature>
<keyword evidence="5 8" id="KW-1133">Transmembrane helix</keyword>
<comment type="subcellular location">
    <subcellularLocation>
        <location evidence="1">Membrane</location>
        <topology evidence="1">Multi-pass membrane protein</topology>
    </subcellularLocation>
</comment>
<dbReference type="InterPro" id="IPR036259">
    <property type="entry name" value="MFS_trans_sf"/>
</dbReference>
<evidence type="ECO:0000313" key="9">
    <source>
        <dbReference type="EMBL" id="CAI8006120.1"/>
    </source>
</evidence>
<dbReference type="PRINTS" id="PR01130">
    <property type="entry name" value="DERENTRNSPRT"/>
</dbReference>
<feature type="transmembrane region" description="Helical" evidence="8">
    <location>
        <begin position="404"/>
        <end position="422"/>
    </location>
</feature>
<evidence type="ECO:0000256" key="4">
    <source>
        <dbReference type="ARBA" id="ARBA00022692"/>
    </source>
</evidence>
<feature type="transmembrane region" description="Helical" evidence="8">
    <location>
        <begin position="309"/>
        <end position="333"/>
    </location>
</feature>